<dbReference type="GO" id="GO:0005992">
    <property type="term" value="P:trehalose biosynthetic process"/>
    <property type="evidence" value="ECO:0007669"/>
    <property type="project" value="UniProtKB-UniPathway"/>
</dbReference>
<evidence type="ECO:0000256" key="2">
    <source>
        <dbReference type="ARBA" id="ARBA00024179"/>
    </source>
</evidence>
<dbReference type="InterPro" id="IPR003337">
    <property type="entry name" value="Trehalose_PPase"/>
</dbReference>
<protein>
    <recommendedName>
        <fullName evidence="3">Trehalose 6-phosphate phosphatase</fullName>
        <ecNumber evidence="3">3.1.3.12</ecNumber>
    </recommendedName>
</protein>
<dbReference type="EC" id="3.1.3.12" evidence="3"/>
<comment type="catalytic activity">
    <reaction evidence="3">
        <text>alpha,alpha-trehalose 6-phosphate + H2O = alpha,alpha-trehalose + phosphate</text>
        <dbReference type="Rhea" id="RHEA:23420"/>
        <dbReference type="ChEBI" id="CHEBI:15377"/>
        <dbReference type="ChEBI" id="CHEBI:16551"/>
        <dbReference type="ChEBI" id="CHEBI:43474"/>
        <dbReference type="ChEBI" id="CHEBI:58429"/>
        <dbReference type="EC" id="3.1.3.12"/>
    </reaction>
</comment>
<gene>
    <name evidence="4" type="primary">otsB</name>
    <name evidence="4" type="ORF">E9934_12095</name>
</gene>
<name>A0A4S8NAX3_9ACTN</name>
<comment type="cofactor">
    <cofactor evidence="3">
        <name>Mg(2+)</name>
        <dbReference type="ChEBI" id="CHEBI:18420"/>
    </cofactor>
</comment>
<dbReference type="GO" id="GO:0004805">
    <property type="term" value="F:trehalose-phosphatase activity"/>
    <property type="evidence" value="ECO:0007669"/>
    <property type="project" value="UniProtKB-EC"/>
</dbReference>
<dbReference type="SUPFAM" id="SSF56784">
    <property type="entry name" value="HAD-like"/>
    <property type="match status" value="1"/>
</dbReference>
<reference evidence="4 5" key="1">
    <citation type="journal article" date="2009" name="Int. J. Syst. Evol. Microbiol.">
        <title>Nocardioides caeni sp. nov., isolated from wastewater.</title>
        <authorList>
            <person name="Yoon J.H."/>
            <person name="Kang S.J."/>
            <person name="Park S."/>
            <person name="Kim W."/>
            <person name="Oh T.K."/>
        </authorList>
    </citation>
    <scope>NUCLEOTIDE SEQUENCE [LARGE SCALE GENOMIC DNA]</scope>
    <source>
        <strain evidence="4 5">DSM 23134</strain>
    </source>
</reference>
<keyword evidence="5" id="KW-1185">Reference proteome</keyword>
<comment type="similarity">
    <text evidence="3">Belongs to the trehalose phosphatase family.</text>
</comment>
<dbReference type="RefSeq" id="WP_136563145.1">
    <property type="nucleotide sequence ID" value="NZ_BAABLS010000004.1"/>
</dbReference>
<proteinExistence type="inferred from homology"/>
<dbReference type="Gene3D" id="3.30.70.1020">
    <property type="entry name" value="Trehalose-6-phosphate phosphatase related protein, domain 2"/>
    <property type="match status" value="1"/>
</dbReference>
<comment type="function">
    <text evidence="2 3">Removes the phosphate from trehalose 6-phosphate to produce free trehalose.</text>
</comment>
<dbReference type="InterPro" id="IPR023214">
    <property type="entry name" value="HAD_sf"/>
</dbReference>
<dbReference type="Proteomes" id="UP000307087">
    <property type="component" value="Unassembled WGS sequence"/>
</dbReference>
<evidence type="ECO:0000256" key="3">
    <source>
        <dbReference type="RuleBase" id="RU361117"/>
    </source>
</evidence>
<dbReference type="GO" id="GO:0046872">
    <property type="term" value="F:metal ion binding"/>
    <property type="evidence" value="ECO:0007669"/>
    <property type="project" value="UniProtKB-KW"/>
</dbReference>
<evidence type="ECO:0000256" key="1">
    <source>
        <dbReference type="ARBA" id="ARBA00022801"/>
    </source>
</evidence>
<dbReference type="Pfam" id="PF02358">
    <property type="entry name" value="Trehalose_PPase"/>
    <property type="match status" value="2"/>
</dbReference>
<dbReference type="UniPathway" id="UPA00299"/>
<dbReference type="Gene3D" id="3.40.50.1000">
    <property type="entry name" value="HAD superfamily/HAD-like"/>
    <property type="match status" value="1"/>
</dbReference>
<sequence>MRFSSPEGEQRYDALVRVAARTVVGLDFDGTLSPIVDDPTQAHIHPEAGDVLVALAEQVAAIAVVTGRPARQALDLGGLEEVGDALQAAGKELFVFGQYGNERWSSTRRRILGARPPRGLATFERDLPRTLRNAGAADAWIEDKGLAVAVHTRRLPDPEEAFDRLLPPMTELARRHGLVLEPGRSVIEVRSAGSHKGLVVQRLAAVVDAEGFAFAGDDLGDVEAFEAVEELGRQGIAPLRVCSASAEQSALMDISDVVVRGPDGVLDFLRRLTADAAAFGASR</sequence>
<dbReference type="PANTHER" id="PTHR43768:SF3">
    <property type="entry name" value="TREHALOSE 6-PHOSPHATE PHOSPHATASE"/>
    <property type="match status" value="1"/>
</dbReference>
<dbReference type="OrthoDB" id="9816160at2"/>
<organism evidence="4 5">
    <name type="scientific">Nocardioides caeni</name>
    <dbReference type="NCBI Taxonomy" id="574700"/>
    <lineage>
        <taxon>Bacteria</taxon>
        <taxon>Bacillati</taxon>
        <taxon>Actinomycetota</taxon>
        <taxon>Actinomycetes</taxon>
        <taxon>Propionibacteriales</taxon>
        <taxon>Nocardioidaceae</taxon>
        <taxon>Nocardioides</taxon>
    </lineage>
</organism>
<comment type="pathway">
    <text evidence="3">Glycan biosynthesis; trehalose biosynthesis.</text>
</comment>
<comment type="caution">
    <text evidence="4">The sequence shown here is derived from an EMBL/GenBank/DDBJ whole genome shotgun (WGS) entry which is preliminary data.</text>
</comment>
<dbReference type="InterPro" id="IPR044651">
    <property type="entry name" value="OTSB-like"/>
</dbReference>
<dbReference type="EMBL" id="STGW01000007">
    <property type="protein sequence ID" value="THV12094.1"/>
    <property type="molecule type" value="Genomic_DNA"/>
</dbReference>
<keyword evidence="1 3" id="KW-0378">Hydrolase</keyword>
<dbReference type="NCBIfam" id="TIGR00685">
    <property type="entry name" value="T6PP"/>
    <property type="match status" value="1"/>
</dbReference>
<accession>A0A4S8NAX3</accession>
<keyword evidence="3" id="KW-0460">Magnesium</keyword>
<evidence type="ECO:0000313" key="4">
    <source>
        <dbReference type="EMBL" id="THV12094.1"/>
    </source>
</evidence>
<dbReference type="InterPro" id="IPR036412">
    <property type="entry name" value="HAD-like_sf"/>
</dbReference>
<keyword evidence="3" id="KW-0479">Metal-binding</keyword>
<dbReference type="PANTHER" id="PTHR43768">
    <property type="entry name" value="TREHALOSE 6-PHOSPHATE PHOSPHATASE"/>
    <property type="match status" value="1"/>
</dbReference>
<dbReference type="AlphaFoldDB" id="A0A4S8NAX3"/>
<evidence type="ECO:0000313" key="5">
    <source>
        <dbReference type="Proteomes" id="UP000307087"/>
    </source>
</evidence>